<organism evidence="2 3">
    <name type="scientific">Bipolaris victoriae (strain FI3)</name>
    <name type="common">Victoria blight of oats agent</name>
    <name type="synonym">Cochliobolus victoriae</name>
    <dbReference type="NCBI Taxonomy" id="930091"/>
    <lineage>
        <taxon>Eukaryota</taxon>
        <taxon>Fungi</taxon>
        <taxon>Dikarya</taxon>
        <taxon>Ascomycota</taxon>
        <taxon>Pezizomycotina</taxon>
        <taxon>Dothideomycetes</taxon>
        <taxon>Pleosporomycetidae</taxon>
        <taxon>Pleosporales</taxon>
        <taxon>Pleosporineae</taxon>
        <taxon>Pleosporaceae</taxon>
        <taxon>Bipolaris</taxon>
    </lineage>
</organism>
<accession>W7EBL8</accession>
<feature type="region of interest" description="Disordered" evidence="1">
    <location>
        <begin position="1"/>
        <end position="21"/>
    </location>
</feature>
<dbReference type="HOGENOM" id="CLU_2621669_0_0_1"/>
<evidence type="ECO:0000256" key="1">
    <source>
        <dbReference type="SAM" id="MobiDB-lite"/>
    </source>
</evidence>
<sequence length="78" mass="8143">MNDWLPLSMSQATADGPRDKGVPLQLSIAEGGTHAYDLFPLSQVDGAGVENLEVANAEVGEPALDSVAHLKGVDGRRS</sequence>
<name>W7EBL8_BIPV3</name>
<dbReference type="RefSeq" id="XP_014551081.1">
    <property type="nucleotide sequence ID" value="XM_014695595.1"/>
</dbReference>
<proteinExistence type="predicted"/>
<keyword evidence="3" id="KW-1185">Reference proteome</keyword>
<dbReference type="GeneID" id="26254754"/>
<protein>
    <submittedName>
        <fullName evidence="2">Uncharacterized protein</fullName>
    </submittedName>
</protein>
<gene>
    <name evidence="2" type="ORF">COCVIDRAFT_31331</name>
</gene>
<dbReference type="AlphaFoldDB" id="W7EBL8"/>
<evidence type="ECO:0000313" key="2">
    <source>
        <dbReference type="EMBL" id="EUN21507.1"/>
    </source>
</evidence>
<dbReference type="EMBL" id="KI968845">
    <property type="protein sequence ID" value="EUN21507.1"/>
    <property type="molecule type" value="Genomic_DNA"/>
</dbReference>
<evidence type="ECO:0000313" key="3">
    <source>
        <dbReference type="Proteomes" id="UP000054337"/>
    </source>
</evidence>
<dbReference type="Proteomes" id="UP000054337">
    <property type="component" value="Unassembled WGS sequence"/>
</dbReference>
<reference evidence="2 3" key="1">
    <citation type="journal article" date="2013" name="PLoS Genet.">
        <title>Comparative genome structure, secondary metabolite, and effector coding capacity across Cochliobolus pathogens.</title>
        <authorList>
            <person name="Condon B.J."/>
            <person name="Leng Y."/>
            <person name="Wu D."/>
            <person name="Bushley K.E."/>
            <person name="Ohm R.A."/>
            <person name="Otillar R."/>
            <person name="Martin J."/>
            <person name="Schackwitz W."/>
            <person name="Grimwood J."/>
            <person name="MohdZainudin N."/>
            <person name="Xue C."/>
            <person name="Wang R."/>
            <person name="Manning V.A."/>
            <person name="Dhillon B."/>
            <person name="Tu Z.J."/>
            <person name="Steffenson B.J."/>
            <person name="Salamov A."/>
            <person name="Sun H."/>
            <person name="Lowry S."/>
            <person name="LaButti K."/>
            <person name="Han J."/>
            <person name="Copeland A."/>
            <person name="Lindquist E."/>
            <person name="Barry K."/>
            <person name="Schmutz J."/>
            <person name="Baker S.E."/>
            <person name="Ciuffetti L.M."/>
            <person name="Grigoriev I.V."/>
            <person name="Zhong S."/>
            <person name="Turgeon B.G."/>
        </authorList>
    </citation>
    <scope>NUCLEOTIDE SEQUENCE [LARGE SCALE GENOMIC DNA]</scope>
    <source>
        <strain evidence="2 3">FI3</strain>
    </source>
</reference>